<keyword evidence="1" id="KW-0732">Signal</keyword>
<evidence type="ECO:0008006" key="4">
    <source>
        <dbReference type="Google" id="ProtNLM"/>
    </source>
</evidence>
<dbReference type="Proteomes" id="UP000315369">
    <property type="component" value="Unassembled WGS sequence"/>
</dbReference>
<proteinExistence type="predicted"/>
<reference evidence="2 3" key="1">
    <citation type="submission" date="2019-06" db="EMBL/GenBank/DDBJ databases">
        <authorList>
            <person name="Livingstone P."/>
            <person name="Whitworth D."/>
        </authorList>
    </citation>
    <scope>NUCLEOTIDE SEQUENCE [LARGE SCALE GENOMIC DNA]</scope>
    <source>
        <strain evidence="2 3">AM401</strain>
    </source>
</reference>
<feature type="signal peptide" evidence="1">
    <location>
        <begin position="1"/>
        <end position="19"/>
    </location>
</feature>
<protein>
    <recommendedName>
        <fullName evidence="4">Lipoprotein</fullName>
    </recommendedName>
</protein>
<comment type="caution">
    <text evidence="2">The sequence shown here is derived from an EMBL/GenBank/DDBJ whole genome shotgun (WGS) entry which is preliminary data.</text>
</comment>
<dbReference type="EMBL" id="VIFM01000124">
    <property type="protein sequence ID" value="TQF12792.1"/>
    <property type="molecule type" value="Genomic_DNA"/>
</dbReference>
<evidence type="ECO:0000256" key="1">
    <source>
        <dbReference type="SAM" id="SignalP"/>
    </source>
</evidence>
<feature type="chain" id="PRO_5021936465" description="Lipoprotein" evidence="1">
    <location>
        <begin position="20"/>
        <end position="252"/>
    </location>
</feature>
<sequence length="252" mass="26720">MRSAFVVASAVVVSMVACGGAPGDEARDATVQPAPAEAQWTEVERGVWERPRVGGGHERVGFGVEGLEYVLRKTRAERESLLKQAPRSSAARLEANARSLHALEAQLREASAPGGSLPPPVVPPKVSSPPGRAASFGLDFCGGVFEPDVLFNNAPHLLVGEVTAKGRWTEPAPYATNIKTLYTYVYAAALDMGPGYYDEDYSMEGPFSGSCCASIETFGGIAPTGMAYLLGRVTITSTHGCSDQRVYEATSY</sequence>
<evidence type="ECO:0000313" key="3">
    <source>
        <dbReference type="Proteomes" id="UP000315369"/>
    </source>
</evidence>
<name>A0A540WUV4_9BACT</name>
<organism evidence="2 3">
    <name type="scientific">Myxococcus llanfairpwllgwyngyllgogerychwyrndrobwllllantysiliogogogochensis</name>
    <dbReference type="NCBI Taxonomy" id="2590453"/>
    <lineage>
        <taxon>Bacteria</taxon>
        <taxon>Pseudomonadati</taxon>
        <taxon>Myxococcota</taxon>
        <taxon>Myxococcia</taxon>
        <taxon>Myxococcales</taxon>
        <taxon>Cystobacterineae</taxon>
        <taxon>Myxococcaceae</taxon>
        <taxon>Myxococcus</taxon>
    </lineage>
</organism>
<accession>A0A540WUV4</accession>
<evidence type="ECO:0000313" key="2">
    <source>
        <dbReference type="EMBL" id="TQF12792.1"/>
    </source>
</evidence>
<gene>
    <name evidence="2" type="ORF">FJV41_27075</name>
</gene>
<dbReference type="AlphaFoldDB" id="A0A540WUV4"/>
<dbReference type="RefSeq" id="WP_141645457.1">
    <property type="nucleotide sequence ID" value="NZ_VIFM01000124.1"/>
</dbReference>
<keyword evidence="3" id="KW-1185">Reference proteome</keyword>
<dbReference type="PROSITE" id="PS51257">
    <property type="entry name" value="PROKAR_LIPOPROTEIN"/>
    <property type="match status" value="1"/>
</dbReference>